<dbReference type="PROSITE" id="PS51123">
    <property type="entry name" value="OMPA_2"/>
    <property type="match status" value="1"/>
</dbReference>
<dbReference type="HOGENOM" id="CLU_1203124_0_0_9"/>
<reference evidence="4 5" key="1">
    <citation type="submission" date="2010-08" db="EMBL/GenBank/DDBJ databases">
        <title>Complete sequence of Clostridium cellulovorans 743B.</title>
        <authorList>
            <consortium name="US DOE Joint Genome Institute"/>
            <person name="Lucas S."/>
            <person name="Copeland A."/>
            <person name="Lapidus A."/>
            <person name="Cheng J.-F."/>
            <person name="Bruce D."/>
            <person name="Goodwin L."/>
            <person name="Pitluck S."/>
            <person name="Chertkov O."/>
            <person name="Detter J.C."/>
            <person name="Han C."/>
            <person name="Tapia R."/>
            <person name="Land M."/>
            <person name="Hauser L."/>
            <person name="Chang Y.-J."/>
            <person name="Jeffries C."/>
            <person name="Kyrpides N."/>
            <person name="Ivanova N."/>
            <person name="Mikhailova N."/>
            <person name="Hemme C.L."/>
            <person name="Woyke T."/>
        </authorList>
    </citation>
    <scope>NUCLEOTIDE SEQUENCE [LARGE SCALE GENOMIC DNA]</scope>
    <source>
        <strain evidence="5">ATCC 35296 / DSM 3052 / OCM 3 / 743B</strain>
    </source>
</reference>
<dbReference type="KEGG" id="ccb:Clocel_3220"/>
<dbReference type="Proteomes" id="UP000002730">
    <property type="component" value="Chromosome"/>
</dbReference>
<dbReference type="Gene3D" id="3.30.1330.60">
    <property type="entry name" value="OmpA-like domain"/>
    <property type="match status" value="1"/>
</dbReference>
<keyword evidence="5" id="KW-1185">Reference proteome</keyword>
<protein>
    <submittedName>
        <fullName evidence="4">OmpA/MotB domain protein</fullName>
    </submittedName>
</protein>
<name>D9SUF1_CLOC7</name>
<feature type="domain" description="OmpA-like" evidence="3">
    <location>
        <begin position="79"/>
        <end position="218"/>
    </location>
</feature>
<dbReference type="InterPro" id="IPR036737">
    <property type="entry name" value="OmpA-like_sf"/>
</dbReference>
<dbReference type="STRING" id="573061.Clocel_3220"/>
<accession>D9SUF1</accession>
<dbReference type="OrthoDB" id="9805566at2"/>
<dbReference type="SUPFAM" id="SSF103088">
    <property type="entry name" value="OmpA-like"/>
    <property type="match status" value="1"/>
</dbReference>
<dbReference type="GO" id="GO:0016020">
    <property type="term" value="C:membrane"/>
    <property type="evidence" value="ECO:0007669"/>
    <property type="project" value="UniProtKB-UniRule"/>
</dbReference>
<gene>
    <name evidence="4" type="ordered locus">Clocel_3220</name>
</gene>
<proteinExistence type="predicted"/>
<dbReference type="EMBL" id="CP002160">
    <property type="protein sequence ID" value="ADL52906.1"/>
    <property type="molecule type" value="Genomic_DNA"/>
</dbReference>
<sequence>MKARSRRHRANYEPQSYWESFVDIMTSTALVFFFILILALGYLTVFVEDTAEERADLYVNIESALSQQQANPEVIDFDKSEGRIIIKTESFFDLGQFTLKEEGINTANMLNEVFSKLLKDKNIENAIQYIEVVGHTDYIGNTIDNRELSTQRAVSFLNAMMPMDSELENTYGYKFKASGMSEFETNATKQLRDRGQDQYNEEATEKDRKIEVRIIFKDDNINNAVKEKVKKGIN</sequence>
<dbReference type="AlphaFoldDB" id="D9SUF1"/>
<dbReference type="eggNOG" id="COG1360">
    <property type="taxonomic scope" value="Bacteria"/>
</dbReference>
<organism evidence="4 5">
    <name type="scientific">Clostridium cellulovorans (strain ATCC 35296 / DSM 3052 / OCM 3 / 743B)</name>
    <dbReference type="NCBI Taxonomy" id="573061"/>
    <lineage>
        <taxon>Bacteria</taxon>
        <taxon>Bacillati</taxon>
        <taxon>Bacillota</taxon>
        <taxon>Clostridia</taxon>
        <taxon>Eubacteriales</taxon>
        <taxon>Clostridiaceae</taxon>
        <taxon>Clostridium</taxon>
    </lineage>
</organism>
<keyword evidence="1 2" id="KW-0472">Membrane</keyword>
<evidence type="ECO:0000259" key="3">
    <source>
        <dbReference type="PROSITE" id="PS51123"/>
    </source>
</evidence>
<evidence type="ECO:0000256" key="1">
    <source>
        <dbReference type="PROSITE-ProRule" id="PRU00473"/>
    </source>
</evidence>
<evidence type="ECO:0000313" key="5">
    <source>
        <dbReference type="Proteomes" id="UP000002730"/>
    </source>
</evidence>
<keyword evidence="2" id="KW-0812">Transmembrane</keyword>
<dbReference type="InterPro" id="IPR050330">
    <property type="entry name" value="Bact_OuterMem_StrucFunc"/>
</dbReference>
<dbReference type="PANTHER" id="PTHR30329:SF21">
    <property type="entry name" value="LIPOPROTEIN YIAD-RELATED"/>
    <property type="match status" value="1"/>
</dbReference>
<dbReference type="InterPro" id="IPR006665">
    <property type="entry name" value="OmpA-like"/>
</dbReference>
<dbReference type="PANTHER" id="PTHR30329">
    <property type="entry name" value="STATOR ELEMENT OF FLAGELLAR MOTOR COMPLEX"/>
    <property type="match status" value="1"/>
</dbReference>
<evidence type="ECO:0000256" key="2">
    <source>
        <dbReference type="SAM" id="Phobius"/>
    </source>
</evidence>
<keyword evidence="2" id="KW-1133">Transmembrane helix</keyword>
<feature type="transmembrane region" description="Helical" evidence="2">
    <location>
        <begin position="21"/>
        <end position="43"/>
    </location>
</feature>
<evidence type="ECO:0000313" key="4">
    <source>
        <dbReference type="EMBL" id="ADL52906.1"/>
    </source>
</evidence>
<dbReference type="RefSeq" id="WP_010073291.1">
    <property type="nucleotide sequence ID" value="NC_014393.1"/>
</dbReference>